<accession>I0ANH3</accession>
<proteinExistence type="predicted"/>
<organism evidence="1 2">
    <name type="scientific">Ignavibacterium album (strain DSM 19864 / JCM 16511 / NBRC 101810 / Mat9-16)</name>
    <dbReference type="NCBI Taxonomy" id="945713"/>
    <lineage>
        <taxon>Bacteria</taxon>
        <taxon>Pseudomonadati</taxon>
        <taxon>Ignavibacteriota</taxon>
        <taxon>Ignavibacteria</taxon>
        <taxon>Ignavibacteriales</taxon>
        <taxon>Ignavibacteriaceae</taxon>
        <taxon>Ignavibacterium</taxon>
    </lineage>
</organism>
<dbReference type="AlphaFoldDB" id="I0ANH3"/>
<evidence type="ECO:0000313" key="2">
    <source>
        <dbReference type="Proteomes" id="UP000007394"/>
    </source>
</evidence>
<gene>
    <name evidence="1" type="ordered locus">IALB_2827</name>
</gene>
<dbReference type="EMBL" id="CP003418">
    <property type="protein sequence ID" value="AFH50530.1"/>
    <property type="molecule type" value="Genomic_DNA"/>
</dbReference>
<name>I0ANH3_IGNAJ</name>
<keyword evidence="2" id="KW-1185">Reference proteome</keyword>
<reference evidence="1 2" key="1">
    <citation type="journal article" date="2012" name="Front. Microbiol.">
        <title>Complete genome of Ignavibacterium album, a metabolically versatile, flagellated, facultative anaerobe from the phylum Chlorobi.</title>
        <authorList>
            <person name="Liu Z."/>
            <person name="Frigaard N.-U."/>
            <person name="Vogl K."/>
            <person name="Iino T."/>
            <person name="Ohkuma M."/>
            <person name="Overmann J."/>
            <person name="Bryant D.A."/>
        </authorList>
    </citation>
    <scope>NUCLEOTIDE SEQUENCE [LARGE SCALE GENOMIC DNA]</scope>
    <source>
        <strain evidence="2">DSM 19864 / JCM 16511 / NBRC 101810 / Mat9-16</strain>
    </source>
</reference>
<protein>
    <submittedName>
        <fullName evidence="1">Uncharacterized protein</fullName>
    </submittedName>
</protein>
<dbReference type="KEGG" id="ial:IALB_2827"/>
<dbReference type="HOGENOM" id="CLU_3404003_0_0_10"/>
<sequence>MAKQRGVAHYMEQVTFNNTAANSLKLLLED</sequence>
<evidence type="ECO:0000313" key="1">
    <source>
        <dbReference type="EMBL" id="AFH50530.1"/>
    </source>
</evidence>
<dbReference type="Proteomes" id="UP000007394">
    <property type="component" value="Chromosome"/>
</dbReference>